<evidence type="ECO:0000313" key="2">
    <source>
        <dbReference type="Proteomes" id="UP000663866"/>
    </source>
</evidence>
<organism evidence="1 2">
    <name type="scientific">Rotaria magnacalcarata</name>
    <dbReference type="NCBI Taxonomy" id="392030"/>
    <lineage>
        <taxon>Eukaryota</taxon>
        <taxon>Metazoa</taxon>
        <taxon>Spiralia</taxon>
        <taxon>Gnathifera</taxon>
        <taxon>Rotifera</taxon>
        <taxon>Eurotatoria</taxon>
        <taxon>Bdelloidea</taxon>
        <taxon>Philodinida</taxon>
        <taxon>Philodinidae</taxon>
        <taxon>Rotaria</taxon>
    </lineage>
</organism>
<feature type="non-terminal residue" evidence="1">
    <location>
        <position position="14"/>
    </location>
</feature>
<name>A0A820S0U0_9BILA</name>
<accession>A0A820S0U0</accession>
<proteinExistence type="predicted"/>
<dbReference type="EMBL" id="CAJOBG010045567">
    <property type="protein sequence ID" value="CAF4445218.1"/>
    <property type="molecule type" value="Genomic_DNA"/>
</dbReference>
<reference evidence="1" key="1">
    <citation type="submission" date="2021-02" db="EMBL/GenBank/DDBJ databases">
        <authorList>
            <person name="Nowell W R."/>
        </authorList>
    </citation>
    <scope>NUCLEOTIDE SEQUENCE</scope>
</reference>
<keyword evidence="2" id="KW-1185">Reference proteome</keyword>
<gene>
    <name evidence="1" type="ORF">OVN521_LOCUS37545</name>
</gene>
<comment type="caution">
    <text evidence="1">The sequence shown here is derived from an EMBL/GenBank/DDBJ whole genome shotgun (WGS) entry which is preliminary data.</text>
</comment>
<sequence>MPKPTTTATVTTAT</sequence>
<evidence type="ECO:0000313" key="1">
    <source>
        <dbReference type="EMBL" id="CAF4445218.1"/>
    </source>
</evidence>
<protein>
    <submittedName>
        <fullName evidence="1">Uncharacterized protein</fullName>
    </submittedName>
</protein>
<dbReference type="Proteomes" id="UP000663866">
    <property type="component" value="Unassembled WGS sequence"/>
</dbReference>